<reference evidence="1" key="1">
    <citation type="journal article" date="2020" name="Stud. Mycol.">
        <title>101 Dothideomycetes genomes: a test case for predicting lifestyles and emergence of pathogens.</title>
        <authorList>
            <person name="Haridas S."/>
            <person name="Albert R."/>
            <person name="Binder M."/>
            <person name="Bloem J."/>
            <person name="Labutti K."/>
            <person name="Salamov A."/>
            <person name="Andreopoulos B."/>
            <person name="Baker S."/>
            <person name="Barry K."/>
            <person name="Bills G."/>
            <person name="Bluhm B."/>
            <person name="Cannon C."/>
            <person name="Castanera R."/>
            <person name="Culley D."/>
            <person name="Daum C."/>
            <person name="Ezra D."/>
            <person name="Gonzalez J."/>
            <person name="Henrissat B."/>
            <person name="Kuo A."/>
            <person name="Liang C."/>
            <person name="Lipzen A."/>
            <person name="Lutzoni F."/>
            <person name="Magnuson J."/>
            <person name="Mondo S."/>
            <person name="Nolan M."/>
            <person name="Ohm R."/>
            <person name="Pangilinan J."/>
            <person name="Park H.-J."/>
            <person name="Ramirez L."/>
            <person name="Alfaro M."/>
            <person name="Sun H."/>
            <person name="Tritt A."/>
            <person name="Yoshinaga Y."/>
            <person name="Zwiers L.-H."/>
            <person name="Turgeon B."/>
            <person name="Goodwin S."/>
            <person name="Spatafora J."/>
            <person name="Crous P."/>
            <person name="Grigoriev I."/>
        </authorList>
    </citation>
    <scope>NUCLEOTIDE SEQUENCE</scope>
    <source>
        <strain evidence="1">HMLAC05119</strain>
    </source>
</reference>
<protein>
    <submittedName>
        <fullName evidence="1">Uncharacterized protein</fullName>
    </submittedName>
</protein>
<organism evidence="1 2">
    <name type="scientific">Ampelomyces quisqualis</name>
    <name type="common">Powdery mildew agent</name>
    <dbReference type="NCBI Taxonomy" id="50730"/>
    <lineage>
        <taxon>Eukaryota</taxon>
        <taxon>Fungi</taxon>
        <taxon>Dikarya</taxon>
        <taxon>Ascomycota</taxon>
        <taxon>Pezizomycotina</taxon>
        <taxon>Dothideomycetes</taxon>
        <taxon>Pleosporomycetidae</taxon>
        <taxon>Pleosporales</taxon>
        <taxon>Pleosporineae</taxon>
        <taxon>Phaeosphaeriaceae</taxon>
        <taxon>Ampelomyces</taxon>
    </lineage>
</organism>
<proteinExistence type="predicted"/>
<accession>A0A6A5QDG6</accession>
<name>A0A6A5QDG6_AMPQU</name>
<dbReference type="AlphaFoldDB" id="A0A6A5QDG6"/>
<dbReference type="Proteomes" id="UP000800096">
    <property type="component" value="Unassembled WGS sequence"/>
</dbReference>
<dbReference type="EMBL" id="ML979139">
    <property type="protein sequence ID" value="KAF1913399.1"/>
    <property type="molecule type" value="Genomic_DNA"/>
</dbReference>
<sequence length="287" mass="31533">MAAERVDDSVDATAFCTPLLAWLINAMPAEQLQTCAGLLRYLDDSFFERNIAKRNNFIALTPDVLPTAPADGIVLDNTAMQFENPPGAHTKSQYFHHYVDLTKPYYSAPLDNCFSYHCTKLKTPGCANMNVLALAIGMCLSNGIIYDRISQISGPGALFSKSHVDFLHELECIKGLLHGGLQELRNHIDHVCSTNTPPLSTLEVMVDGHAGLGYKIMMGEAAVQPFRRPSGRISRDRSMGLWQTAITIENNAYCFCLYFQKLTAAASVECVHALCTVCEVIALSARP</sequence>
<gene>
    <name evidence="1" type="ORF">BDU57DRAFT_582189</name>
</gene>
<evidence type="ECO:0000313" key="1">
    <source>
        <dbReference type="EMBL" id="KAF1913399.1"/>
    </source>
</evidence>
<keyword evidence="2" id="KW-1185">Reference proteome</keyword>
<evidence type="ECO:0000313" key="2">
    <source>
        <dbReference type="Proteomes" id="UP000800096"/>
    </source>
</evidence>